<keyword evidence="1" id="KW-0547">Nucleotide-binding</keyword>
<evidence type="ECO:0000256" key="3">
    <source>
        <dbReference type="SAM" id="Phobius"/>
    </source>
</evidence>
<keyword evidence="7" id="KW-1185">Reference proteome</keyword>
<dbReference type="SUPFAM" id="SSF56112">
    <property type="entry name" value="Protein kinase-like (PK-like)"/>
    <property type="match status" value="1"/>
</dbReference>
<dbReference type="InterPro" id="IPR008266">
    <property type="entry name" value="Tyr_kinase_AS"/>
</dbReference>
<keyword evidence="1" id="KW-0067">ATP-binding</keyword>
<dbReference type="InterPro" id="IPR051681">
    <property type="entry name" value="Ser/Thr_Kinases-Pseudokinases"/>
</dbReference>
<dbReference type="InterPro" id="IPR000719">
    <property type="entry name" value="Prot_kinase_dom"/>
</dbReference>
<feature type="chain" id="PRO_5007562091" description="Protein kinase domain-containing protein" evidence="4">
    <location>
        <begin position="20"/>
        <end position="1253"/>
    </location>
</feature>
<dbReference type="CDD" id="cd14014">
    <property type="entry name" value="STKc_PknB_like"/>
    <property type="match status" value="1"/>
</dbReference>
<dbReference type="GO" id="GO:0005524">
    <property type="term" value="F:ATP binding"/>
    <property type="evidence" value="ECO:0007669"/>
    <property type="project" value="UniProtKB-UniRule"/>
</dbReference>
<comment type="caution">
    <text evidence="6">The sequence shown here is derived from an EMBL/GenBank/DDBJ whole genome shotgun (WGS) entry which is preliminary data.</text>
</comment>
<dbReference type="GO" id="GO:0004674">
    <property type="term" value="F:protein serine/threonine kinase activity"/>
    <property type="evidence" value="ECO:0007669"/>
    <property type="project" value="TreeGrafter"/>
</dbReference>
<feature type="compositionally biased region" description="Polar residues" evidence="2">
    <location>
        <begin position="687"/>
        <end position="701"/>
    </location>
</feature>
<dbReference type="Gene3D" id="3.30.200.20">
    <property type="entry name" value="Phosphorylase Kinase, domain 1"/>
    <property type="match status" value="1"/>
</dbReference>
<dbReference type="AlphaFoldDB" id="A0A150GJG0"/>
<dbReference type="Pfam" id="PF07714">
    <property type="entry name" value="PK_Tyr_Ser-Thr"/>
    <property type="match status" value="2"/>
</dbReference>
<dbReference type="PROSITE" id="PS00109">
    <property type="entry name" value="PROTEIN_KINASE_TYR"/>
    <property type="match status" value="1"/>
</dbReference>
<evidence type="ECO:0000259" key="5">
    <source>
        <dbReference type="PROSITE" id="PS50011"/>
    </source>
</evidence>
<accession>A0A150GJG0</accession>
<dbReference type="EMBL" id="LSYV01000019">
    <property type="protein sequence ID" value="KXZ49949.1"/>
    <property type="molecule type" value="Genomic_DNA"/>
</dbReference>
<dbReference type="InterPro" id="IPR017441">
    <property type="entry name" value="Protein_kinase_ATP_BS"/>
</dbReference>
<feature type="signal peptide" evidence="4">
    <location>
        <begin position="1"/>
        <end position="19"/>
    </location>
</feature>
<feature type="transmembrane region" description="Helical" evidence="3">
    <location>
        <begin position="617"/>
        <end position="641"/>
    </location>
</feature>
<protein>
    <recommendedName>
        <fullName evidence="5">Protein kinase domain-containing protein</fullName>
    </recommendedName>
</protein>
<dbReference type="InterPro" id="IPR011009">
    <property type="entry name" value="Kinase-like_dom_sf"/>
</dbReference>
<dbReference type="PANTHER" id="PTHR44329">
    <property type="entry name" value="SERINE/THREONINE-PROTEIN KINASE TNNI3K-RELATED"/>
    <property type="match status" value="1"/>
</dbReference>
<dbReference type="InterPro" id="IPR001245">
    <property type="entry name" value="Ser-Thr/Tyr_kinase_cat_dom"/>
</dbReference>
<keyword evidence="3" id="KW-0812">Transmembrane</keyword>
<dbReference type="Gene3D" id="1.10.510.10">
    <property type="entry name" value="Transferase(Phosphotransferase) domain 1"/>
    <property type="match status" value="1"/>
</dbReference>
<evidence type="ECO:0000256" key="1">
    <source>
        <dbReference type="PROSITE-ProRule" id="PRU10141"/>
    </source>
</evidence>
<feature type="region of interest" description="Disordered" evidence="2">
    <location>
        <begin position="660"/>
        <end position="701"/>
    </location>
</feature>
<keyword evidence="4" id="KW-0732">Signal</keyword>
<dbReference type="PROSITE" id="PS50011">
    <property type="entry name" value="PROTEIN_KINASE_DOM"/>
    <property type="match status" value="1"/>
</dbReference>
<dbReference type="Proteomes" id="UP000075714">
    <property type="component" value="Unassembled WGS sequence"/>
</dbReference>
<feature type="binding site" evidence="1">
    <location>
        <position position="781"/>
    </location>
    <ligand>
        <name>ATP</name>
        <dbReference type="ChEBI" id="CHEBI:30616"/>
    </ligand>
</feature>
<evidence type="ECO:0000256" key="4">
    <source>
        <dbReference type="SAM" id="SignalP"/>
    </source>
</evidence>
<reference evidence="7" key="1">
    <citation type="journal article" date="2016" name="Nat. Commun.">
        <title>The Gonium pectorale genome demonstrates co-option of cell cycle regulation during the evolution of multicellularity.</title>
        <authorList>
            <person name="Hanschen E.R."/>
            <person name="Marriage T.N."/>
            <person name="Ferris P.J."/>
            <person name="Hamaji T."/>
            <person name="Toyoda A."/>
            <person name="Fujiyama A."/>
            <person name="Neme R."/>
            <person name="Noguchi H."/>
            <person name="Minakuchi Y."/>
            <person name="Suzuki M."/>
            <person name="Kawai-Toyooka H."/>
            <person name="Smith D.R."/>
            <person name="Sparks H."/>
            <person name="Anderson J."/>
            <person name="Bakaric R."/>
            <person name="Luria V."/>
            <person name="Karger A."/>
            <person name="Kirschner M.W."/>
            <person name="Durand P.M."/>
            <person name="Michod R.E."/>
            <person name="Nozaki H."/>
            <person name="Olson B.J."/>
        </authorList>
    </citation>
    <scope>NUCLEOTIDE SEQUENCE [LARGE SCALE GENOMIC DNA]</scope>
    <source>
        <strain evidence="7">NIES-2863</strain>
    </source>
</reference>
<evidence type="ECO:0000313" key="7">
    <source>
        <dbReference type="Proteomes" id="UP000075714"/>
    </source>
</evidence>
<evidence type="ECO:0000256" key="2">
    <source>
        <dbReference type="SAM" id="MobiDB-lite"/>
    </source>
</evidence>
<proteinExistence type="predicted"/>
<feature type="domain" description="Protein kinase" evidence="5">
    <location>
        <begin position="754"/>
        <end position="1070"/>
    </location>
</feature>
<dbReference type="STRING" id="33097.A0A150GJG0"/>
<gene>
    <name evidence="6" type="ORF">GPECTOR_18g107</name>
</gene>
<dbReference type="PANTHER" id="PTHR44329:SF214">
    <property type="entry name" value="PROTEIN KINASE DOMAIN-CONTAINING PROTEIN"/>
    <property type="match status" value="1"/>
</dbReference>
<keyword evidence="3" id="KW-0472">Membrane</keyword>
<dbReference type="PROSITE" id="PS00107">
    <property type="entry name" value="PROTEIN_KINASE_ATP"/>
    <property type="match status" value="1"/>
</dbReference>
<sequence>MASTVLLLTPGAFVSVTNASITGVRLASPGTVPLRLLATTVPTTATLSLSNVQLETDCTTLGLYQQWFRVIRPVNVSLDSKGDLVVGSWQQPGYLMVECRVTCRRPPASTEPTSSQAPGGAALVVTTVDIFTDLDLYNALSLASYYDPGDVVLAIRCNINLTSPLWAAQGVIVARNVSLVGAVSGSGGSSDGSRAAARPVIDLQDIVQVVHLNDGVVLKAIEVAFANVGMVFGYAPVAFTGLGLVPMFMWFFDFQRSMRPKAPNQLQLYDCNIVSYPEDIEHINLWAIFLMSNVGPLAAAAAPFRIGVTDLLANTTSPILTFSVLEAYGMRYVNVALPPPSVAGVSLTARHSPEALYKLGLPVNTTVVPIWTQSDLQGSLAGTQRLSACSPFSNTTVFFQLFANMSLDGTKWPSGGYNVSCNIVIGGIPNRIGSTWLNFNLLSKFITLSNKAVLTVRSLTLFNMPSQLRTYDLGDLAQMTIPLWPISRPAGQPQQLALHDCTIVLPLEEHRSFEATLGIIDGRLFSAALNASILGVEFVTAGTHRVALAQFEGLNMTASNTLVIDTAGYSPFSPLLGNNIYGKAALTSSSPPPADGKGGAPLPGAGGGGASSSTGMIIAVAVAVPLGVAVLAVVIVAYMVVRRHSRSAREATYKWQAAAVSGGGGGAGGSGNRSAGNTEKGTEAASGGTSPLSDQSGETVGANVANSTAQPSLHAKVSNCDSMLAESAPAVTPLHVELHQLIMDFGREIEDKHLTIHDALGSGGFATVYRGTWRGIDVAVKVIEFQDRIAGDEKLRVRAMTEAAIAANIQHANIVTTYSYDIRPVVPHESEGEPASSSTLLGLGPAVGPGAPPPGAVGVNGSRRPSASSDKSGAANRVWKLYLIQEFCEVGSLRIALENRMLQTADGQPNMFLILRLLLDVVRGLQHLHKKNIVHGDLTPGNILLKADLQRPGRYVGKLADFGLSVKMNPSQTSVDNNRTGTPFYASPEVRQHGNLTKASDLYALGVVMWEMWHGRPCYQRVRGVKHYVHAAGYPGFPPHCSPTYADLAARCMRRALEERPGLDEVHELLRQLRDACGGGNGSASNSVAASEAGSTSCADEWPFMMPLMADGTPYAVGVQGTGTSAAGGPGASGSSARSVPHGAMAAAAAQHSPVAPCHSPLGAKQQQHQAAMVAVAAAVAARLPDNDAVQAAAAAAEEAAQRVAPQQGQQPQLQAAVGAAALPPPEVVPQIAPSQVSLAKGEPFYTPPGSLG</sequence>
<evidence type="ECO:0000313" key="6">
    <source>
        <dbReference type="EMBL" id="KXZ49949.1"/>
    </source>
</evidence>
<dbReference type="OrthoDB" id="626167at2759"/>
<keyword evidence="3" id="KW-1133">Transmembrane helix</keyword>
<organism evidence="6 7">
    <name type="scientific">Gonium pectorale</name>
    <name type="common">Green alga</name>
    <dbReference type="NCBI Taxonomy" id="33097"/>
    <lineage>
        <taxon>Eukaryota</taxon>
        <taxon>Viridiplantae</taxon>
        <taxon>Chlorophyta</taxon>
        <taxon>core chlorophytes</taxon>
        <taxon>Chlorophyceae</taxon>
        <taxon>CS clade</taxon>
        <taxon>Chlamydomonadales</taxon>
        <taxon>Volvocaceae</taxon>
        <taxon>Gonium</taxon>
    </lineage>
</organism>
<name>A0A150GJG0_GONPE</name>
<feature type="region of interest" description="Disordered" evidence="2">
    <location>
        <begin position="851"/>
        <end position="871"/>
    </location>
</feature>
<feature type="transmembrane region" description="Helical" evidence="3">
    <location>
        <begin position="231"/>
        <end position="252"/>
    </location>
</feature>
<feature type="compositionally biased region" description="Gly residues" evidence="2">
    <location>
        <begin position="661"/>
        <end position="671"/>
    </location>
</feature>